<reference evidence="9" key="1">
    <citation type="journal article" date="2016" name="Stand. Genomic Sci.">
        <title>Complete genome sequence of Methanospirillum hungatei type strain JF1.</title>
        <authorList>
            <person name="Gunsalus R.P."/>
            <person name="Cook L.E."/>
            <person name="Crable B."/>
            <person name="Rohlin L."/>
            <person name="McDonald E."/>
            <person name="Mouttaki H."/>
            <person name="Sieber J.R."/>
            <person name="Poweleit N."/>
            <person name="Zhou H."/>
            <person name="Lapidus A.L."/>
            <person name="Daligault H.E."/>
            <person name="Land M."/>
            <person name="Gilna P."/>
            <person name="Ivanova N."/>
            <person name="Kyrpides N."/>
            <person name="Culley D.E."/>
            <person name="McInerney M.J."/>
        </authorList>
    </citation>
    <scope>NUCLEOTIDE SEQUENCE [LARGE SCALE GENOMIC DNA]</scope>
    <source>
        <strain evidence="9">ATCC 27890 / DSM 864 / NBRC 100397 / JF-1</strain>
    </source>
</reference>
<feature type="transmembrane region" description="Helical" evidence="6">
    <location>
        <begin position="340"/>
        <end position="360"/>
    </location>
</feature>
<feature type="transmembrane region" description="Helical" evidence="6">
    <location>
        <begin position="587"/>
        <end position="606"/>
    </location>
</feature>
<feature type="transmembrane region" description="Helical" evidence="6">
    <location>
        <begin position="70"/>
        <end position="93"/>
    </location>
</feature>
<dbReference type="GO" id="GO:0005886">
    <property type="term" value="C:plasma membrane"/>
    <property type="evidence" value="ECO:0007669"/>
    <property type="project" value="UniProtKB-SubCell"/>
</dbReference>
<dbReference type="Pfam" id="PF00482">
    <property type="entry name" value="T2SSF"/>
    <property type="match status" value="2"/>
</dbReference>
<dbReference type="STRING" id="323259.Mhun_0313"/>
<dbReference type="PANTHER" id="PTHR35402">
    <property type="entry name" value="INTEGRAL MEMBRANE PROTEIN-RELATED"/>
    <property type="match status" value="1"/>
</dbReference>
<keyword evidence="9" id="KW-1185">Reference proteome</keyword>
<feature type="transmembrane region" description="Helical" evidence="6">
    <location>
        <begin position="366"/>
        <end position="385"/>
    </location>
</feature>
<comment type="subcellular location">
    <subcellularLocation>
        <location evidence="1">Cell membrane</location>
        <topology evidence="1">Multi-pass membrane protein</topology>
    </subcellularLocation>
</comment>
<evidence type="ECO:0000256" key="1">
    <source>
        <dbReference type="ARBA" id="ARBA00004651"/>
    </source>
</evidence>
<feature type="transmembrane region" description="Helical" evidence="6">
    <location>
        <begin position="225"/>
        <end position="243"/>
    </location>
</feature>
<dbReference type="OrthoDB" id="12374at2157"/>
<dbReference type="InParanoid" id="Q2FMT6"/>
<evidence type="ECO:0000256" key="2">
    <source>
        <dbReference type="ARBA" id="ARBA00022475"/>
    </source>
</evidence>
<dbReference type="HOGENOM" id="CLU_017646_1_1_2"/>
<feature type="transmembrane region" description="Helical" evidence="6">
    <location>
        <begin position="509"/>
        <end position="531"/>
    </location>
</feature>
<dbReference type="InterPro" id="IPR056569">
    <property type="entry name" value="ArlJ-like"/>
</dbReference>
<protein>
    <submittedName>
        <fullName evidence="8">Type II secretion system protein</fullName>
    </submittedName>
</protein>
<feature type="transmembrane region" description="Helical" evidence="6">
    <location>
        <begin position="32"/>
        <end position="58"/>
    </location>
</feature>
<evidence type="ECO:0000256" key="4">
    <source>
        <dbReference type="ARBA" id="ARBA00022989"/>
    </source>
</evidence>
<proteinExistence type="predicted"/>
<dbReference type="AlphaFoldDB" id="Q2FMT6"/>
<dbReference type="eggNOG" id="arCOG01808">
    <property type="taxonomic scope" value="Archaea"/>
</dbReference>
<gene>
    <name evidence="8" type="ordered locus">Mhun_0313</name>
</gene>
<evidence type="ECO:0000256" key="6">
    <source>
        <dbReference type="SAM" id="Phobius"/>
    </source>
</evidence>
<keyword evidence="5 6" id="KW-0472">Membrane</keyword>
<evidence type="ECO:0000313" key="8">
    <source>
        <dbReference type="EMBL" id="ABD40083.1"/>
    </source>
</evidence>
<dbReference type="EMBL" id="CP000254">
    <property type="protein sequence ID" value="ABD40083.1"/>
    <property type="molecule type" value="Genomic_DNA"/>
</dbReference>
<evidence type="ECO:0000256" key="3">
    <source>
        <dbReference type="ARBA" id="ARBA00022692"/>
    </source>
</evidence>
<keyword evidence="2" id="KW-1003">Cell membrane</keyword>
<keyword evidence="4 6" id="KW-1133">Transmembrane helix</keyword>
<organism evidence="8 9">
    <name type="scientific">Methanospirillum hungatei JF-1 (strain ATCC 27890 / DSM 864 / NBRC 100397 / JF-1)</name>
    <dbReference type="NCBI Taxonomy" id="323259"/>
    <lineage>
        <taxon>Archaea</taxon>
        <taxon>Methanobacteriati</taxon>
        <taxon>Methanobacteriota</taxon>
        <taxon>Stenosarchaea group</taxon>
        <taxon>Methanomicrobia</taxon>
        <taxon>Methanomicrobiales</taxon>
        <taxon>Methanospirillaceae</taxon>
        <taxon>Methanospirillum</taxon>
    </lineage>
</organism>
<dbReference type="Proteomes" id="UP000001941">
    <property type="component" value="Chromosome"/>
</dbReference>
<feature type="transmembrane region" description="Helical" evidence="6">
    <location>
        <begin position="557"/>
        <end position="575"/>
    </location>
</feature>
<evidence type="ECO:0000259" key="7">
    <source>
        <dbReference type="Pfam" id="PF00482"/>
    </source>
</evidence>
<sequence length="625" mass="69313">MMFISPRQVDAWLEGTNIRKYIRAAHLPYSQYSYFLLLLKCSIASVSIFAILTIYILSLPDDVQLIPGMANIYTILIAFVLLVPGVIIGIFTYPQTVATGRKSSIDLDLPYAITYMQALSTTMTLYNVIRKIYEADDLFGEVGKEFGLIVRDVEVFGDDLYTAIRNLQKVTPSKNLEEFLNDLLLLSNSGGDVTNFLSSRSAYFRESAARELESILKTIEVMAEVYVTAFVAGPITMIIIIVAQNLGGKSDLAGYMPLIIIGLALGSIGMIYILYLMLPSIKMDITRKPREESEFSDVMIGKEEYSKVDKSFLKRVEAKRKRFKLENLLKNPARAYISDYNYGIALGCVCGGIVSALYYLGYLNEWIPGMSLEAFISLLIIFSLAPPSLAYEGRSWFVNSVESHTPEFLRQLVDMKDVGVTLQTAISLISNSKLGVLSQELVMTSEDIRRGATTINALVRMEDRIGLVSVKRAISLLVKASEVTDYIKDVLIIAINDFEHYLKLKKDRFNIAITYVMIVYLAVGIYMYTAYSLNVSFVSSFTNFNISFDTSGNLTDMFRIGLVLGFFSGLMAGQLSANSVLAGLKHAILLVLGCFVLFVFIIPYQLDIAAEAARVAADAAANGGV</sequence>
<name>Q2FMT6_METHJ</name>
<keyword evidence="3 6" id="KW-0812">Transmembrane</keyword>
<feature type="domain" description="Type II secretion system protein GspF" evidence="7">
    <location>
        <begin position="119"/>
        <end position="240"/>
    </location>
</feature>
<dbReference type="KEGG" id="mhu:Mhun_0313"/>
<feature type="domain" description="Type II secretion system protein GspF" evidence="7">
    <location>
        <begin position="408"/>
        <end position="526"/>
    </location>
</feature>
<dbReference type="InterPro" id="IPR018076">
    <property type="entry name" value="T2SS_GspF_dom"/>
</dbReference>
<dbReference type="GeneID" id="3925227"/>
<feature type="transmembrane region" description="Helical" evidence="6">
    <location>
        <begin position="255"/>
        <end position="278"/>
    </location>
</feature>
<dbReference type="PANTHER" id="PTHR35402:SF1">
    <property type="entry name" value="TYPE II SECRETION SYSTEM PROTEIN GSPF DOMAIN-CONTAINING PROTEIN"/>
    <property type="match status" value="1"/>
</dbReference>
<dbReference type="EnsemblBacteria" id="ABD40083">
    <property type="protein sequence ID" value="ABD40083"/>
    <property type="gene ID" value="Mhun_0313"/>
</dbReference>
<dbReference type="RefSeq" id="WP_011447378.1">
    <property type="nucleotide sequence ID" value="NC_007796.1"/>
</dbReference>
<evidence type="ECO:0000313" key="9">
    <source>
        <dbReference type="Proteomes" id="UP000001941"/>
    </source>
</evidence>
<evidence type="ECO:0000256" key="5">
    <source>
        <dbReference type="ARBA" id="ARBA00023136"/>
    </source>
</evidence>
<accession>Q2FMT6</accession>